<organism evidence="2 3">
    <name type="scientific">Prosthecobacter vanneervenii</name>
    <dbReference type="NCBI Taxonomy" id="48466"/>
    <lineage>
        <taxon>Bacteria</taxon>
        <taxon>Pseudomonadati</taxon>
        <taxon>Verrucomicrobiota</taxon>
        <taxon>Verrucomicrobiia</taxon>
        <taxon>Verrucomicrobiales</taxon>
        <taxon>Verrucomicrobiaceae</taxon>
        <taxon>Prosthecobacter</taxon>
    </lineage>
</organism>
<evidence type="ECO:0000256" key="1">
    <source>
        <dbReference type="SAM" id="Phobius"/>
    </source>
</evidence>
<gene>
    <name evidence="2" type="ORF">HNQ65_004252</name>
</gene>
<accession>A0A7W7YEP2</accession>
<proteinExistence type="predicted"/>
<keyword evidence="2" id="KW-0762">Sugar transport</keyword>
<dbReference type="RefSeq" id="WP_184342657.1">
    <property type="nucleotide sequence ID" value="NZ_JACHIG010000010.1"/>
</dbReference>
<reference evidence="2 3" key="1">
    <citation type="submission" date="2020-08" db="EMBL/GenBank/DDBJ databases">
        <title>Genomic Encyclopedia of Type Strains, Phase IV (KMG-IV): sequencing the most valuable type-strain genomes for metagenomic binning, comparative biology and taxonomic classification.</title>
        <authorList>
            <person name="Goeker M."/>
        </authorList>
    </citation>
    <scope>NUCLEOTIDE SEQUENCE [LARGE SCALE GENOMIC DNA]</scope>
    <source>
        <strain evidence="2 3">DSM 12252</strain>
    </source>
</reference>
<keyword evidence="2" id="KW-0813">Transport</keyword>
<comment type="caution">
    <text evidence="2">The sequence shown here is derived from an EMBL/GenBank/DDBJ whole genome shotgun (WGS) entry which is preliminary data.</text>
</comment>
<sequence>MSSRPEAPLLPRIARLVVVAAICLSLGAHWALLQGIAWTGMLISYARDGAVMEAVQKTFDGRHGCALCKKVKEGRDSSGKQQQQQQNGDSAQKITAVLVEITTLVAPAASSFTFTPLDEQLVHRSELPETPPPRPGLV</sequence>
<keyword evidence="3" id="KW-1185">Reference proteome</keyword>
<protein>
    <submittedName>
        <fullName evidence="2">ABC-type sugar transport system substrate-binding protein</fullName>
    </submittedName>
</protein>
<keyword evidence="1" id="KW-0472">Membrane</keyword>
<keyword evidence="1" id="KW-1133">Transmembrane helix</keyword>
<keyword evidence="1" id="KW-0812">Transmembrane</keyword>
<dbReference type="AlphaFoldDB" id="A0A7W7YEP2"/>
<evidence type="ECO:0000313" key="3">
    <source>
        <dbReference type="Proteomes" id="UP000590740"/>
    </source>
</evidence>
<name>A0A7W7YEP2_9BACT</name>
<dbReference type="EMBL" id="JACHIG010000010">
    <property type="protein sequence ID" value="MBB5034647.1"/>
    <property type="molecule type" value="Genomic_DNA"/>
</dbReference>
<dbReference type="Proteomes" id="UP000590740">
    <property type="component" value="Unassembled WGS sequence"/>
</dbReference>
<evidence type="ECO:0000313" key="2">
    <source>
        <dbReference type="EMBL" id="MBB5034647.1"/>
    </source>
</evidence>
<feature type="transmembrane region" description="Helical" evidence="1">
    <location>
        <begin position="12"/>
        <end position="33"/>
    </location>
</feature>